<dbReference type="SUPFAM" id="SSF101941">
    <property type="entry name" value="NAC domain"/>
    <property type="match status" value="1"/>
</dbReference>
<evidence type="ECO:0000313" key="6">
    <source>
        <dbReference type="EMBL" id="GJN09350.1"/>
    </source>
</evidence>
<dbReference type="InterPro" id="IPR036093">
    <property type="entry name" value="NAC_dom_sf"/>
</dbReference>
<accession>A0AAV5DFV5</accession>
<reference evidence="6" key="2">
    <citation type="submission" date="2021-12" db="EMBL/GenBank/DDBJ databases">
        <title>Resequencing data analysis of finger millet.</title>
        <authorList>
            <person name="Hatakeyama M."/>
            <person name="Aluri S."/>
            <person name="Balachadran M.T."/>
            <person name="Sivarajan S.R."/>
            <person name="Poveda L."/>
            <person name="Shimizu-Inatsugi R."/>
            <person name="Schlapbach R."/>
            <person name="Sreeman S.M."/>
            <person name="Shimizu K.K."/>
        </authorList>
    </citation>
    <scope>NUCLEOTIDE SEQUENCE</scope>
</reference>
<evidence type="ECO:0000256" key="1">
    <source>
        <dbReference type="ARBA" id="ARBA00023015"/>
    </source>
</evidence>
<dbReference type="GO" id="GO:0005634">
    <property type="term" value="C:nucleus"/>
    <property type="evidence" value="ECO:0007669"/>
    <property type="project" value="UniProtKB-ARBA"/>
</dbReference>
<keyword evidence="7" id="KW-1185">Reference proteome</keyword>
<keyword evidence="3" id="KW-0804">Transcription</keyword>
<feature type="domain" description="NAC" evidence="5">
    <location>
        <begin position="7"/>
        <end position="57"/>
    </location>
</feature>
<evidence type="ECO:0000313" key="7">
    <source>
        <dbReference type="Proteomes" id="UP001054889"/>
    </source>
</evidence>
<evidence type="ECO:0000259" key="5">
    <source>
        <dbReference type="PROSITE" id="PS51005"/>
    </source>
</evidence>
<dbReference type="GO" id="GO:0003677">
    <property type="term" value="F:DNA binding"/>
    <property type="evidence" value="ECO:0007669"/>
    <property type="project" value="UniProtKB-KW"/>
</dbReference>
<keyword evidence="2" id="KW-0238">DNA-binding</keyword>
<organism evidence="6 7">
    <name type="scientific">Eleusine coracana subsp. coracana</name>
    <dbReference type="NCBI Taxonomy" id="191504"/>
    <lineage>
        <taxon>Eukaryota</taxon>
        <taxon>Viridiplantae</taxon>
        <taxon>Streptophyta</taxon>
        <taxon>Embryophyta</taxon>
        <taxon>Tracheophyta</taxon>
        <taxon>Spermatophyta</taxon>
        <taxon>Magnoliopsida</taxon>
        <taxon>Liliopsida</taxon>
        <taxon>Poales</taxon>
        <taxon>Poaceae</taxon>
        <taxon>PACMAD clade</taxon>
        <taxon>Chloridoideae</taxon>
        <taxon>Cynodonteae</taxon>
        <taxon>Eleusininae</taxon>
        <taxon>Eleusine</taxon>
    </lineage>
</organism>
<comment type="caution">
    <text evidence="6">The sequence shown here is derived from an EMBL/GenBank/DDBJ whole genome shotgun (WGS) entry which is preliminary data.</text>
</comment>
<dbReference type="Proteomes" id="UP001054889">
    <property type="component" value="Unassembled WGS sequence"/>
</dbReference>
<dbReference type="InterPro" id="IPR003441">
    <property type="entry name" value="NAC-dom"/>
</dbReference>
<dbReference type="GO" id="GO:0006355">
    <property type="term" value="P:regulation of DNA-templated transcription"/>
    <property type="evidence" value="ECO:0007669"/>
    <property type="project" value="InterPro"/>
</dbReference>
<name>A0AAV5DFV5_ELECO</name>
<dbReference type="PANTHER" id="PTHR31744">
    <property type="entry name" value="PROTEIN CUP-SHAPED COTYLEDON 2-RELATED"/>
    <property type="match status" value="1"/>
</dbReference>
<evidence type="ECO:0000256" key="3">
    <source>
        <dbReference type="ARBA" id="ARBA00023163"/>
    </source>
</evidence>
<keyword evidence="1" id="KW-0805">Transcription regulation</keyword>
<protein>
    <recommendedName>
        <fullName evidence="5">NAC domain-containing protein</fullName>
    </recommendedName>
</protein>
<dbReference type="PANTHER" id="PTHR31744:SF92">
    <property type="entry name" value="NAC DOMAIN-CONTAINING PROTEIN 87"/>
    <property type="match status" value="1"/>
</dbReference>
<keyword evidence="4" id="KW-0539">Nucleus</keyword>
<dbReference type="Pfam" id="PF02365">
    <property type="entry name" value="NAM"/>
    <property type="match status" value="1"/>
</dbReference>
<gene>
    <name evidence="6" type="primary">ga27351</name>
    <name evidence="6" type="ORF">PR202_ga27351</name>
</gene>
<reference evidence="6" key="1">
    <citation type="journal article" date="2018" name="DNA Res.">
        <title>Multiple hybrid de novo genome assembly of finger millet, an orphan allotetraploid crop.</title>
        <authorList>
            <person name="Hatakeyama M."/>
            <person name="Aluri S."/>
            <person name="Balachadran M.T."/>
            <person name="Sivarajan S.R."/>
            <person name="Patrignani A."/>
            <person name="Gruter S."/>
            <person name="Poveda L."/>
            <person name="Shimizu-Inatsugi R."/>
            <person name="Baeten J."/>
            <person name="Francoijs K.J."/>
            <person name="Nataraja K.N."/>
            <person name="Reddy Y.A.N."/>
            <person name="Phadnis S."/>
            <person name="Ravikumar R.L."/>
            <person name="Schlapbach R."/>
            <person name="Sreeman S.M."/>
            <person name="Shimizu K.K."/>
        </authorList>
    </citation>
    <scope>NUCLEOTIDE SEQUENCE</scope>
</reference>
<evidence type="ECO:0000256" key="2">
    <source>
        <dbReference type="ARBA" id="ARBA00023125"/>
    </source>
</evidence>
<proteinExistence type="predicted"/>
<dbReference type="PROSITE" id="PS51005">
    <property type="entry name" value="NAC"/>
    <property type="match status" value="1"/>
</dbReference>
<evidence type="ECO:0000256" key="4">
    <source>
        <dbReference type="ARBA" id="ARBA00023242"/>
    </source>
</evidence>
<sequence length="57" mass="6583">MDIESRLPPGFRFHPSDQELVCYYLRDKQQLIVSSPPLLTMVEVDLHVCEPWDLPGA</sequence>
<dbReference type="EMBL" id="BQKI01000015">
    <property type="protein sequence ID" value="GJN09350.1"/>
    <property type="molecule type" value="Genomic_DNA"/>
</dbReference>
<dbReference type="AlphaFoldDB" id="A0AAV5DFV5"/>